<organism evidence="5 6">
    <name type="scientific">Snuella lapsa</name>
    <dbReference type="NCBI Taxonomy" id="870481"/>
    <lineage>
        <taxon>Bacteria</taxon>
        <taxon>Pseudomonadati</taxon>
        <taxon>Bacteroidota</taxon>
        <taxon>Flavobacteriia</taxon>
        <taxon>Flavobacteriales</taxon>
        <taxon>Flavobacteriaceae</taxon>
        <taxon>Snuella</taxon>
    </lineage>
</organism>
<keyword evidence="3" id="KW-0472">Membrane</keyword>
<name>A0ABP6XZJ9_9FLAO</name>
<accession>A0ABP6XZJ9</accession>
<keyword evidence="3" id="KW-1133">Transmembrane helix</keyword>
<sequence length="138" mass="16181">MLSTHILKYLLVASFFWLIIACNNRKKYANNDPLLVQNSDTLVFNGCQESIKVAKGSIIEMQLEAVPVTGYEWIQKDSSTLLKAHKKDILKYIELEQDNFQELYFEAKRRGTEIIHLEYKRVFEKEIKKTCTINLKIH</sequence>
<comment type="caution">
    <text evidence="5">The sequence shown here is derived from an EMBL/GenBank/DDBJ whole genome shotgun (WGS) entry which is preliminary data.</text>
</comment>
<keyword evidence="3" id="KW-0812">Transmembrane</keyword>
<evidence type="ECO:0000313" key="5">
    <source>
        <dbReference type="EMBL" id="GAA3575002.1"/>
    </source>
</evidence>
<protein>
    <recommendedName>
        <fullName evidence="4">Proteinase inhibitor I42 chagasin domain-containing protein</fullName>
    </recommendedName>
</protein>
<evidence type="ECO:0000313" key="6">
    <source>
        <dbReference type="Proteomes" id="UP001500954"/>
    </source>
</evidence>
<feature type="transmembrane region" description="Helical" evidence="3">
    <location>
        <begin position="6"/>
        <end position="23"/>
    </location>
</feature>
<dbReference type="Pfam" id="PF09394">
    <property type="entry name" value="Inhibitor_I42"/>
    <property type="match status" value="1"/>
</dbReference>
<keyword evidence="1" id="KW-0646">Protease inhibitor</keyword>
<dbReference type="Proteomes" id="UP001500954">
    <property type="component" value="Unassembled WGS sequence"/>
</dbReference>
<dbReference type="EMBL" id="BAABCY010000068">
    <property type="protein sequence ID" value="GAA3575002.1"/>
    <property type="molecule type" value="Genomic_DNA"/>
</dbReference>
<gene>
    <name evidence="5" type="ORF">GCM10022395_25100</name>
</gene>
<evidence type="ECO:0000259" key="4">
    <source>
        <dbReference type="Pfam" id="PF09394"/>
    </source>
</evidence>
<proteinExistence type="predicted"/>
<evidence type="ECO:0000256" key="1">
    <source>
        <dbReference type="ARBA" id="ARBA00022690"/>
    </source>
</evidence>
<dbReference type="InterPro" id="IPR018990">
    <property type="entry name" value="Prot_inh_I42_chagasin"/>
</dbReference>
<dbReference type="InterPro" id="IPR036331">
    <property type="entry name" value="Chagasin-like_sf"/>
</dbReference>
<feature type="domain" description="Proteinase inhibitor I42 chagasin" evidence="4">
    <location>
        <begin position="53"/>
        <end position="136"/>
    </location>
</feature>
<reference evidence="6" key="1">
    <citation type="journal article" date="2019" name="Int. J. Syst. Evol. Microbiol.">
        <title>The Global Catalogue of Microorganisms (GCM) 10K type strain sequencing project: providing services to taxonomists for standard genome sequencing and annotation.</title>
        <authorList>
            <consortium name="The Broad Institute Genomics Platform"/>
            <consortium name="The Broad Institute Genome Sequencing Center for Infectious Disease"/>
            <person name="Wu L."/>
            <person name="Ma J."/>
        </authorList>
    </citation>
    <scope>NUCLEOTIDE SEQUENCE [LARGE SCALE GENOMIC DNA]</scope>
    <source>
        <strain evidence="6">JCM 17111</strain>
    </source>
</reference>
<evidence type="ECO:0000256" key="3">
    <source>
        <dbReference type="SAM" id="Phobius"/>
    </source>
</evidence>
<dbReference type="Gene3D" id="2.60.40.2020">
    <property type="match status" value="1"/>
</dbReference>
<dbReference type="SUPFAM" id="SSF141066">
    <property type="entry name" value="ICP-like"/>
    <property type="match status" value="1"/>
</dbReference>
<keyword evidence="2" id="KW-0789">Thiol protease inhibitor</keyword>
<evidence type="ECO:0000256" key="2">
    <source>
        <dbReference type="ARBA" id="ARBA00022704"/>
    </source>
</evidence>
<keyword evidence="6" id="KW-1185">Reference proteome</keyword>